<comment type="similarity">
    <text evidence="2">Belongs to the protein kinase superfamily. STE Ser/Thr protein kinase family. STE20 subfamily.</text>
</comment>
<dbReference type="OrthoDB" id="20444at2759"/>
<evidence type="ECO:0000256" key="1">
    <source>
        <dbReference type="ARBA" id="ARBA00001946"/>
    </source>
</evidence>
<evidence type="ECO:0000259" key="15">
    <source>
        <dbReference type="PROSITE" id="PS50011"/>
    </source>
</evidence>
<comment type="cofactor">
    <cofactor evidence="1">
        <name>Mg(2+)</name>
        <dbReference type="ChEBI" id="CHEBI:18420"/>
    </cofactor>
</comment>
<evidence type="ECO:0000313" key="17">
    <source>
        <dbReference type="EMBL" id="KYQ92240.1"/>
    </source>
</evidence>
<evidence type="ECO:0000256" key="14">
    <source>
        <dbReference type="SAM" id="MobiDB-lite"/>
    </source>
</evidence>
<dbReference type="PROSITE" id="PS50011">
    <property type="entry name" value="PROTEIN_KINASE_DOM"/>
    <property type="match status" value="1"/>
</dbReference>
<feature type="region of interest" description="Disordered" evidence="14">
    <location>
        <begin position="161"/>
        <end position="182"/>
    </location>
</feature>
<feature type="compositionally biased region" description="Low complexity" evidence="14">
    <location>
        <begin position="20"/>
        <end position="59"/>
    </location>
</feature>
<keyword evidence="5" id="KW-0808">Transferase</keyword>
<dbReference type="AlphaFoldDB" id="A0A151ZEA3"/>
<feature type="compositionally biased region" description="Polar residues" evidence="14">
    <location>
        <begin position="91"/>
        <end position="106"/>
    </location>
</feature>
<evidence type="ECO:0000256" key="11">
    <source>
        <dbReference type="ARBA" id="ARBA00047899"/>
    </source>
</evidence>
<sequence>MASFLQKVIKSPSTTNLLSSIHSNGGSNSVGNASPHSSSANLVSSLNSSSNNAGNSETTTPPPPSSSQNHELIRSDSSISIQSNGSSNNSTLQPPSHQINRNPSNNSIKSDDSSGMSSPINTMTSSDQIVEEIVVVNNSDGTQNEKKLTRKIAQFISSPKLDQSVTVSTPESVTSPSSHGSGNMKAIKKALFSAPDIFFGSKQKKSGKKPKKAKFNINTEISTPYNVVHKMHVDFDLKWTGHNDFKLDEKLGDGAYGSVYKGTHKDLGFTLAIKVIEMKQAEAQSLQNEINILKNCKSPNVVSYFGSLHDENNVWILMDFCALGSIRDIIESTEKTLNESQIAFVVKNTLQGLIYLHTQAIIHRDVKAANILLSDQCEVKIADFGVSEKLTSAFDQSKEMIGTPLWMAPEVILKKNYDYKADVWSLGITIIEMADGIPPHINMNPMRAMKMVPNWPPPTFNDPKKWSPLLNDFLAKCLDKDPEKRSSPSELLHHPFLRKVKGPEVLGDLVSQLFRIKKKKFDESKKQQQQQQHQSQSPPQSPIPHSETVESDLSSSSNHTNNNSNNNNVILATATIGTMIFKGSYTTCREIDEEDEDQEDEDQEEDPFSTTVFHKKPTTGTTVDEDQEEEEDEDDPFSTTVFHKNVKSPVTKDDSEESDQEDEEYNGTGTMVFSKPKAAKGHKRMPSVPTKPLPSLPPNRQSLAGPQPPLVIEGNSQVLSSSSGVPAISTTSSSNVDVHSQFEQMEIRILSLVDNQNKLLANEIKKEIKSVENTLVSYFNMELKKLQNQLGPIQAFMEEYKKSKQPQSSQQPQTVTQVPIVSPSPIQSNSVSSNLSNSSSTISPYNSPVQVTKNQQSTQQQVNHHHSQPVNLRSNSLSSSSNSSFRPLSAPVIPPLSDQNEKRNSQGSSSPVLTSTQPKQPVLKKMSSEKFNAHLLQQTANPLSSSNENLKFQAPTNNTPNNQHPEKKFFVDKDGILDPDKKLVTEKLKLFDHK</sequence>
<feature type="compositionally biased region" description="Acidic residues" evidence="14">
    <location>
        <begin position="623"/>
        <end position="636"/>
    </location>
</feature>
<keyword evidence="7 13" id="KW-0547">Nucleotide-binding</keyword>
<evidence type="ECO:0000256" key="5">
    <source>
        <dbReference type="ARBA" id="ARBA00022679"/>
    </source>
</evidence>
<evidence type="ECO:0000256" key="2">
    <source>
        <dbReference type="ARBA" id="ARBA00008874"/>
    </source>
</evidence>
<evidence type="ECO:0000313" key="18">
    <source>
        <dbReference type="Proteomes" id="UP000076078"/>
    </source>
</evidence>
<dbReference type="InterPro" id="IPR000719">
    <property type="entry name" value="Prot_kinase_dom"/>
</dbReference>
<evidence type="ECO:0000256" key="6">
    <source>
        <dbReference type="ARBA" id="ARBA00022723"/>
    </source>
</evidence>
<dbReference type="PROSITE" id="PS00108">
    <property type="entry name" value="PROTEIN_KINASE_ST"/>
    <property type="match status" value="1"/>
</dbReference>
<dbReference type="InterPro" id="IPR050629">
    <property type="entry name" value="STE20/SPS1-PAK"/>
</dbReference>
<feature type="region of interest" description="Disordered" evidence="14">
    <location>
        <begin position="942"/>
        <end position="972"/>
    </location>
</feature>
<dbReference type="PROSITE" id="PS00107">
    <property type="entry name" value="PROTEIN_KINASE_ATP"/>
    <property type="match status" value="1"/>
</dbReference>
<dbReference type="EMBL" id="LODT01000031">
    <property type="protein sequence ID" value="KYQ92240.1"/>
    <property type="molecule type" value="Genomic_DNA"/>
</dbReference>
<keyword evidence="18" id="KW-1185">Reference proteome</keyword>
<feature type="region of interest" description="Disordered" evidence="14">
    <location>
        <begin position="520"/>
        <end position="567"/>
    </location>
</feature>
<feature type="binding site" evidence="13">
    <location>
        <position position="274"/>
    </location>
    <ligand>
        <name>ATP</name>
        <dbReference type="ChEBI" id="CHEBI:30616"/>
    </ligand>
</feature>
<feature type="domain" description="CRIB" evidence="16">
    <location>
        <begin position="221"/>
        <end position="234"/>
    </location>
</feature>
<dbReference type="EC" id="2.7.11.1" evidence="3"/>
<evidence type="ECO:0000256" key="13">
    <source>
        <dbReference type="PROSITE-ProRule" id="PRU10141"/>
    </source>
</evidence>
<organism evidence="17 18">
    <name type="scientific">Tieghemostelium lacteum</name>
    <name type="common">Slime mold</name>
    <name type="synonym">Dictyostelium lacteum</name>
    <dbReference type="NCBI Taxonomy" id="361077"/>
    <lineage>
        <taxon>Eukaryota</taxon>
        <taxon>Amoebozoa</taxon>
        <taxon>Evosea</taxon>
        <taxon>Eumycetozoa</taxon>
        <taxon>Dictyostelia</taxon>
        <taxon>Dictyosteliales</taxon>
        <taxon>Raperosteliaceae</taxon>
        <taxon>Tieghemostelium</taxon>
    </lineage>
</organism>
<feature type="region of interest" description="Disordered" evidence="14">
    <location>
        <begin position="20"/>
        <end position="125"/>
    </location>
</feature>
<dbReference type="STRING" id="361077.A0A151ZEA3"/>
<evidence type="ECO:0000259" key="16">
    <source>
        <dbReference type="PROSITE" id="PS50108"/>
    </source>
</evidence>
<dbReference type="InterPro" id="IPR000095">
    <property type="entry name" value="CRIB_dom"/>
</dbReference>
<feature type="compositionally biased region" description="Low complexity" evidence="14">
    <location>
        <begin position="527"/>
        <end position="567"/>
    </location>
</feature>
<keyword evidence="8" id="KW-0418">Kinase</keyword>
<dbReference type="OMA" id="DDYQERH"/>
<dbReference type="Pfam" id="PF00069">
    <property type="entry name" value="Pkinase"/>
    <property type="match status" value="1"/>
</dbReference>
<dbReference type="Proteomes" id="UP000076078">
    <property type="component" value="Unassembled WGS sequence"/>
</dbReference>
<feature type="compositionally biased region" description="Acidic residues" evidence="14">
    <location>
        <begin position="592"/>
        <end position="607"/>
    </location>
</feature>
<dbReference type="GO" id="GO:0046872">
    <property type="term" value="F:metal ion binding"/>
    <property type="evidence" value="ECO:0007669"/>
    <property type="project" value="UniProtKB-KW"/>
</dbReference>
<evidence type="ECO:0000256" key="7">
    <source>
        <dbReference type="ARBA" id="ARBA00022741"/>
    </source>
</evidence>
<dbReference type="PANTHER" id="PTHR48012">
    <property type="entry name" value="STERILE20-LIKE KINASE, ISOFORM B-RELATED"/>
    <property type="match status" value="1"/>
</dbReference>
<dbReference type="PROSITE" id="PS50108">
    <property type="entry name" value="CRIB"/>
    <property type="match status" value="1"/>
</dbReference>
<dbReference type="GO" id="GO:0004674">
    <property type="term" value="F:protein serine/threonine kinase activity"/>
    <property type="evidence" value="ECO:0007669"/>
    <property type="project" value="UniProtKB-KW"/>
</dbReference>
<comment type="catalytic activity">
    <reaction evidence="11">
        <text>L-threonyl-[protein] + ATP = O-phospho-L-threonyl-[protein] + ADP + H(+)</text>
        <dbReference type="Rhea" id="RHEA:46608"/>
        <dbReference type="Rhea" id="RHEA-COMP:11060"/>
        <dbReference type="Rhea" id="RHEA-COMP:11605"/>
        <dbReference type="ChEBI" id="CHEBI:15378"/>
        <dbReference type="ChEBI" id="CHEBI:30013"/>
        <dbReference type="ChEBI" id="CHEBI:30616"/>
        <dbReference type="ChEBI" id="CHEBI:61977"/>
        <dbReference type="ChEBI" id="CHEBI:456216"/>
        <dbReference type="EC" id="2.7.11.1"/>
    </reaction>
</comment>
<feature type="compositionally biased region" description="Polar residues" evidence="14">
    <location>
        <begin position="942"/>
        <end position="963"/>
    </location>
</feature>
<dbReference type="GO" id="GO:0005524">
    <property type="term" value="F:ATP binding"/>
    <property type="evidence" value="ECO:0007669"/>
    <property type="project" value="UniProtKB-UniRule"/>
</dbReference>
<accession>A0A151ZEA3</accession>
<keyword evidence="4" id="KW-0723">Serine/threonine-protein kinase</keyword>
<keyword evidence="10" id="KW-0460">Magnesium</keyword>
<evidence type="ECO:0000256" key="3">
    <source>
        <dbReference type="ARBA" id="ARBA00012513"/>
    </source>
</evidence>
<feature type="compositionally biased region" description="Low complexity" evidence="14">
    <location>
        <begin position="871"/>
        <end position="889"/>
    </location>
</feature>
<feature type="compositionally biased region" description="Acidic residues" evidence="14">
    <location>
        <begin position="654"/>
        <end position="665"/>
    </location>
</feature>
<dbReference type="FunFam" id="1.10.510.10:FF:000499">
    <property type="entry name" value="Serine/threonine-protein kinase KIC1"/>
    <property type="match status" value="1"/>
</dbReference>
<evidence type="ECO:0000256" key="8">
    <source>
        <dbReference type="ARBA" id="ARBA00022777"/>
    </source>
</evidence>
<evidence type="ECO:0000256" key="10">
    <source>
        <dbReference type="ARBA" id="ARBA00022842"/>
    </source>
</evidence>
<evidence type="ECO:0000256" key="4">
    <source>
        <dbReference type="ARBA" id="ARBA00022527"/>
    </source>
</evidence>
<protein>
    <recommendedName>
        <fullName evidence="3">non-specific serine/threonine protein kinase</fullName>
        <ecNumber evidence="3">2.7.11.1</ecNumber>
    </recommendedName>
</protein>
<dbReference type="Gene3D" id="1.10.510.10">
    <property type="entry name" value="Transferase(Phosphotransferase) domain 1"/>
    <property type="match status" value="1"/>
</dbReference>
<dbReference type="InterPro" id="IPR017441">
    <property type="entry name" value="Protein_kinase_ATP_BS"/>
</dbReference>
<comment type="catalytic activity">
    <reaction evidence="12">
        <text>L-seryl-[protein] + ATP = O-phospho-L-seryl-[protein] + ADP + H(+)</text>
        <dbReference type="Rhea" id="RHEA:17989"/>
        <dbReference type="Rhea" id="RHEA-COMP:9863"/>
        <dbReference type="Rhea" id="RHEA-COMP:11604"/>
        <dbReference type="ChEBI" id="CHEBI:15378"/>
        <dbReference type="ChEBI" id="CHEBI:29999"/>
        <dbReference type="ChEBI" id="CHEBI:30616"/>
        <dbReference type="ChEBI" id="CHEBI:83421"/>
        <dbReference type="ChEBI" id="CHEBI:456216"/>
        <dbReference type="EC" id="2.7.11.1"/>
    </reaction>
</comment>
<feature type="domain" description="Protein kinase" evidence="15">
    <location>
        <begin position="245"/>
        <end position="497"/>
    </location>
</feature>
<evidence type="ECO:0000256" key="12">
    <source>
        <dbReference type="ARBA" id="ARBA00048679"/>
    </source>
</evidence>
<feature type="region of interest" description="Disordered" evidence="14">
    <location>
        <begin position="592"/>
        <end position="696"/>
    </location>
</feature>
<dbReference type="FunFam" id="3.30.200.20:FF:000042">
    <property type="entry name" value="Aurora kinase A"/>
    <property type="match status" value="1"/>
</dbReference>
<feature type="compositionally biased region" description="Low complexity" evidence="14">
    <location>
        <begin position="75"/>
        <end position="90"/>
    </location>
</feature>
<proteinExistence type="inferred from homology"/>
<feature type="compositionally biased region" description="Polar residues" evidence="14">
    <location>
        <begin position="905"/>
        <end position="919"/>
    </location>
</feature>
<keyword evidence="6" id="KW-0479">Metal-binding</keyword>
<feature type="compositionally biased region" description="Low complexity" evidence="14">
    <location>
        <begin position="164"/>
        <end position="178"/>
    </location>
</feature>
<dbReference type="CDD" id="cd06612">
    <property type="entry name" value="STKc_MST1_2"/>
    <property type="match status" value="1"/>
</dbReference>
<name>A0A151ZEA3_TIELA</name>
<dbReference type="SUPFAM" id="SSF56112">
    <property type="entry name" value="Protein kinase-like (PK-like)"/>
    <property type="match status" value="1"/>
</dbReference>
<reference evidence="17 18" key="1">
    <citation type="submission" date="2015-12" db="EMBL/GenBank/DDBJ databases">
        <title>Dictyostelia acquired genes for synthesis and detection of signals that induce cell-type specialization by lateral gene transfer from prokaryotes.</title>
        <authorList>
            <person name="Gloeckner G."/>
            <person name="Schaap P."/>
        </authorList>
    </citation>
    <scope>NUCLEOTIDE SEQUENCE [LARGE SCALE GENOMIC DNA]</scope>
    <source>
        <strain evidence="17 18">TK</strain>
    </source>
</reference>
<dbReference type="GO" id="GO:0005737">
    <property type="term" value="C:cytoplasm"/>
    <property type="evidence" value="ECO:0007669"/>
    <property type="project" value="TreeGrafter"/>
</dbReference>
<dbReference type="PANTHER" id="PTHR48012:SF28">
    <property type="entry name" value="SERINE_THREONINE-PROTEIN KINASE PAKE-RELATED"/>
    <property type="match status" value="1"/>
</dbReference>
<dbReference type="SMART" id="SM00220">
    <property type="entry name" value="S_TKc"/>
    <property type="match status" value="1"/>
</dbReference>
<dbReference type="InterPro" id="IPR008271">
    <property type="entry name" value="Ser/Thr_kinase_AS"/>
</dbReference>
<feature type="region of interest" description="Disordered" evidence="14">
    <location>
        <begin position="800"/>
        <end position="923"/>
    </location>
</feature>
<evidence type="ECO:0000256" key="9">
    <source>
        <dbReference type="ARBA" id="ARBA00022840"/>
    </source>
</evidence>
<keyword evidence="9 13" id="KW-0067">ATP-binding</keyword>
<feature type="compositionally biased region" description="Polar residues" evidence="14">
    <location>
        <begin position="608"/>
        <end position="622"/>
    </location>
</feature>
<dbReference type="InParanoid" id="A0A151ZEA3"/>
<comment type="caution">
    <text evidence="17">The sequence shown here is derived from an EMBL/GenBank/DDBJ whole genome shotgun (WGS) entry which is preliminary data.</text>
</comment>
<gene>
    <name evidence="17" type="ORF">DLAC_07087</name>
</gene>
<feature type="compositionally biased region" description="Low complexity" evidence="14">
    <location>
        <begin position="805"/>
        <end position="862"/>
    </location>
</feature>
<dbReference type="InterPro" id="IPR011009">
    <property type="entry name" value="Kinase-like_dom_sf"/>
</dbReference>